<dbReference type="NCBIfam" id="TIGR00732">
    <property type="entry name" value="dprA"/>
    <property type="match status" value="1"/>
</dbReference>
<dbReference type="Proteomes" id="UP000177697">
    <property type="component" value="Unassembled WGS sequence"/>
</dbReference>
<dbReference type="PANTHER" id="PTHR43022">
    <property type="entry name" value="PROTEIN SMF"/>
    <property type="match status" value="1"/>
</dbReference>
<feature type="domain" description="Smf/DprA SLOG" evidence="2">
    <location>
        <begin position="6"/>
        <end position="227"/>
    </location>
</feature>
<proteinExistence type="inferred from homology"/>
<evidence type="ECO:0000256" key="1">
    <source>
        <dbReference type="ARBA" id="ARBA00006525"/>
    </source>
</evidence>
<evidence type="ECO:0000313" key="3">
    <source>
        <dbReference type="EMBL" id="OHB14736.1"/>
    </source>
</evidence>
<organism evidence="3 4">
    <name type="scientific">Candidatus Zambryskibacteria bacterium RIFOXYC1_FULL_39_10</name>
    <dbReference type="NCBI Taxonomy" id="1802779"/>
    <lineage>
        <taxon>Bacteria</taxon>
        <taxon>Candidatus Zambryskiibacteriota</taxon>
    </lineage>
</organism>
<name>A0A1G2UZD8_9BACT</name>
<comment type="caution">
    <text evidence="3">The sequence shown here is derived from an EMBL/GenBank/DDBJ whole genome shotgun (WGS) entry which is preliminary data.</text>
</comment>
<dbReference type="Gene3D" id="3.40.50.450">
    <property type="match status" value="1"/>
</dbReference>
<dbReference type="EMBL" id="MHWW01000013">
    <property type="protein sequence ID" value="OHB14736.1"/>
    <property type="molecule type" value="Genomic_DNA"/>
</dbReference>
<accession>A0A1G2UZD8</accession>
<dbReference type="GO" id="GO:0009294">
    <property type="term" value="P:DNA-mediated transformation"/>
    <property type="evidence" value="ECO:0007669"/>
    <property type="project" value="InterPro"/>
</dbReference>
<reference evidence="3 4" key="1">
    <citation type="journal article" date="2016" name="Nat. Commun.">
        <title>Thousands of microbial genomes shed light on interconnected biogeochemical processes in an aquifer system.</title>
        <authorList>
            <person name="Anantharaman K."/>
            <person name="Brown C.T."/>
            <person name="Hug L.A."/>
            <person name="Sharon I."/>
            <person name="Castelle C.J."/>
            <person name="Probst A.J."/>
            <person name="Thomas B.C."/>
            <person name="Singh A."/>
            <person name="Wilkins M.J."/>
            <person name="Karaoz U."/>
            <person name="Brodie E.L."/>
            <person name="Williams K.H."/>
            <person name="Hubbard S.S."/>
            <person name="Banfield J.F."/>
        </authorList>
    </citation>
    <scope>NUCLEOTIDE SEQUENCE [LARGE SCALE GENOMIC DNA]</scope>
</reference>
<sequence>MSYKINTLKRTDWPPLLTEINDPPEQLYFAGNVPDYNRKLLCVVGSRKYTNYGREAVEYLIRELAGYPITIVSGLALGIDSIAHRAALKNNLPTIAIPGSGLHPEALHPQTHVMLAEEIVERGGTLISEMEPEQKASLMMHDTVAKKVFFSFPRRNRIMAGMCHAILVVEAELKSGTLITSKLATEYNREVLTIPGSIFSPHSDGPHMLLRLGATPIRNADDILEALNIGKLDLGSSSKKSSGKKETNYEDCSEREMQIIKLLIEPLARDEILREALTQHQIPIGETQTLLSLLELKGLIRESLGEIRLA</sequence>
<evidence type="ECO:0000313" key="4">
    <source>
        <dbReference type="Proteomes" id="UP000177697"/>
    </source>
</evidence>
<dbReference type="InterPro" id="IPR003488">
    <property type="entry name" value="DprA"/>
</dbReference>
<dbReference type="AlphaFoldDB" id="A0A1G2UZD8"/>
<protein>
    <submittedName>
        <fullName evidence="3">DNA protecting protein DprA</fullName>
    </submittedName>
</protein>
<dbReference type="InterPro" id="IPR057666">
    <property type="entry name" value="DrpA_SLOG"/>
</dbReference>
<comment type="similarity">
    <text evidence="1">Belongs to the DprA/Smf family.</text>
</comment>
<evidence type="ECO:0000259" key="2">
    <source>
        <dbReference type="Pfam" id="PF02481"/>
    </source>
</evidence>
<gene>
    <name evidence="3" type="ORF">A2431_00160</name>
</gene>
<dbReference type="PANTHER" id="PTHR43022:SF1">
    <property type="entry name" value="PROTEIN SMF"/>
    <property type="match status" value="1"/>
</dbReference>
<dbReference type="Pfam" id="PF02481">
    <property type="entry name" value="DNA_processg_A"/>
    <property type="match status" value="1"/>
</dbReference>
<dbReference type="SUPFAM" id="SSF102405">
    <property type="entry name" value="MCP/YpsA-like"/>
    <property type="match status" value="1"/>
</dbReference>